<dbReference type="Ensembl" id="ENSPMGT00000004397.1">
    <property type="protein sequence ID" value="ENSPMGP00000004138.1"/>
    <property type="gene ID" value="ENSPMGG00000003544.1"/>
</dbReference>
<dbReference type="PROSITE" id="PS51390">
    <property type="entry name" value="WAP"/>
    <property type="match status" value="2"/>
</dbReference>
<dbReference type="AlphaFoldDB" id="A0A3B3ZHQ4"/>
<dbReference type="InterPro" id="IPR008197">
    <property type="entry name" value="WAP_dom"/>
</dbReference>
<dbReference type="InterPro" id="IPR036645">
    <property type="entry name" value="Elafin-like_sf"/>
</dbReference>
<feature type="chain" id="PRO_5017300902" description="WAP domain-containing protein" evidence="1">
    <location>
        <begin position="33"/>
        <end position="137"/>
    </location>
</feature>
<protein>
    <recommendedName>
        <fullName evidence="2">WAP domain-containing protein</fullName>
    </recommendedName>
</protein>
<evidence type="ECO:0000259" key="2">
    <source>
        <dbReference type="PROSITE" id="PS51390"/>
    </source>
</evidence>
<proteinExistence type="predicted"/>
<dbReference type="Gene3D" id="4.10.75.10">
    <property type="entry name" value="Elafin-like"/>
    <property type="match status" value="2"/>
</dbReference>
<dbReference type="GO" id="GO:0005615">
    <property type="term" value="C:extracellular space"/>
    <property type="evidence" value="ECO:0007669"/>
    <property type="project" value="TreeGrafter"/>
</dbReference>
<name>A0A3B3ZHQ4_9GOBI</name>
<feature type="domain" description="WAP" evidence="2">
    <location>
        <begin position="36"/>
        <end position="85"/>
    </location>
</feature>
<accession>A0A3B3ZHQ4</accession>
<keyword evidence="4" id="KW-1185">Reference proteome</keyword>
<dbReference type="Proteomes" id="UP000261520">
    <property type="component" value="Unplaced"/>
</dbReference>
<reference evidence="3" key="2">
    <citation type="submission" date="2025-09" db="UniProtKB">
        <authorList>
            <consortium name="Ensembl"/>
        </authorList>
    </citation>
    <scope>IDENTIFICATION</scope>
</reference>
<dbReference type="PANTHER" id="PTHR19441:SF95">
    <property type="entry name" value="PERLWAPIN ISOFORM X1"/>
    <property type="match status" value="1"/>
</dbReference>
<dbReference type="GO" id="GO:0019731">
    <property type="term" value="P:antibacterial humoral response"/>
    <property type="evidence" value="ECO:0007669"/>
    <property type="project" value="TreeGrafter"/>
</dbReference>
<dbReference type="Pfam" id="PF00095">
    <property type="entry name" value="WAP"/>
    <property type="match status" value="2"/>
</dbReference>
<dbReference type="GO" id="GO:0004867">
    <property type="term" value="F:serine-type endopeptidase inhibitor activity"/>
    <property type="evidence" value="ECO:0007669"/>
    <property type="project" value="TreeGrafter"/>
</dbReference>
<dbReference type="SMART" id="SM00217">
    <property type="entry name" value="WAP"/>
    <property type="match status" value="2"/>
</dbReference>
<dbReference type="GO" id="GO:0045087">
    <property type="term" value="P:innate immune response"/>
    <property type="evidence" value="ECO:0007669"/>
    <property type="project" value="TreeGrafter"/>
</dbReference>
<keyword evidence="1" id="KW-0732">Signal</keyword>
<dbReference type="PANTHER" id="PTHR19441">
    <property type="entry name" value="WHEY ACDIC PROTEIN WAP"/>
    <property type="match status" value="1"/>
</dbReference>
<dbReference type="InterPro" id="IPR050514">
    <property type="entry name" value="WAP_four-disulfide_core"/>
</dbReference>
<feature type="signal peptide" evidence="1">
    <location>
        <begin position="1"/>
        <end position="32"/>
    </location>
</feature>
<dbReference type="SUPFAM" id="SSF57256">
    <property type="entry name" value="Elafin-like"/>
    <property type="match status" value="2"/>
</dbReference>
<dbReference type="PRINTS" id="PR00003">
    <property type="entry name" value="4DISULPHCORE"/>
</dbReference>
<evidence type="ECO:0000256" key="1">
    <source>
        <dbReference type="SAM" id="SignalP"/>
    </source>
</evidence>
<organism evidence="3 4">
    <name type="scientific">Periophthalmus magnuspinnatus</name>
    <dbReference type="NCBI Taxonomy" id="409849"/>
    <lineage>
        <taxon>Eukaryota</taxon>
        <taxon>Metazoa</taxon>
        <taxon>Chordata</taxon>
        <taxon>Craniata</taxon>
        <taxon>Vertebrata</taxon>
        <taxon>Euteleostomi</taxon>
        <taxon>Actinopterygii</taxon>
        <taxon>Neopterygii</taxon>
        <taxon>Teleostei</taxon>
        <taxon>Neoteleostei</taxon>
        <taxon>Acanthomorphata</taxon>
        <taxon>Gobiaria</taxon>
        <taxon>Gobiiformes</taxon>
        <taxon>Gobioidei</taxon>
        <taxon>Gobiidae</taxon>
        <taxon>Oxudercinae</taxon>
        <taxon>Periophthalmus</taxon>
    </lineage>
</organism>
<feature type="domain" description="WAP" evidence="2">
    <location>
        <begin position="86"/>
        <end position="131"/>
    </location>
</feature>
<sequence length="137" mass="14820">MGTALYRVGLPSVHHPYFSLLCLFCFGHGVWSGLQEPEKPGVCPKPKTNFDPRAIRCVTECFSDSQCEGNLKCCFNGCGRVCGPKPKAKRGLCPSPGDFGICDHVCYADEDCEGDDKCCSNGCGQICQRPCVPPQHG</sequence>
<reference evidence="3" key="1">
    <citation type="submission" date="2025-08" db="UniProtKB">
        <authorList>
            <consortium name="Ensembl"/>
        </authorList>
    </citation>
    <scope>IDENTIFICATION</scope>
</reference>
<evidence type="ECO:0000313" key="3">
    <source>
        <dbReference type="Ensembl" id="ENSPMGP00000004138.1"/>
    </source>
</evidence>
<evidence type="ECO:0000313" key="4">
    <source>
        <dbReference type="Proteomes" id="UP000261520"/>
    </source>
</evidence>